<feature type="transmembrane region" description="Helical" evidence="1">
    <location>
        <begin position="7"/>
        <end position="25"/>
    </location>
</feature>
<dbReference type="Proteomes" id="UP000051295">
    <property type="component" value="Unassembled WGS sequence"/>
</dbReference>
<organism evidence="2 3">
    <name type="scientific">Roseovarius atlanticus</name>
    <dbReference type="NCBI Taxonomy" id="1641875"/>
    <lineage>
        <taxon>Bacteria</taxon>
        <taxon>Pseudomonadati</taxon>
        <taxon>Pseudomonadota</taxon>
        <taxon>Alphaproteobacteria</taxon>
        <taxon>Rhodobacterales</taxon>
        <taxon>Roseobacteraceae</taxon>
        <taxon>Roseovarius</taxon>
    </lineage>
</organism>
<name>A0A0T5NWE5_9RHOB</name>
<evidence type="ECO:0000313" key="3">
    <source>
        <dbReference type="Proteomes" id="UP000051295"/>
    </source>
</evidence>
<proteinExistence type="predicted"/>
<keyword evidence="1" id="KW-0812">Transmembrane</keyword>
<evidence type="ECO:0000313" key="2">
    <source>
        <dbReference type="EMBL" id="KRS13148.1"/>
    </source>
</evidence>
<keyword evidence="3" id="KW-1185">Reference proteome</keyword>
<dbReference type="AlphaFoldDB" id="A0A0T5NWE5"/>
<dbReference type="EMBL" id="LAXJ01000007">
    <property type="protein sequence ID" value="KRS13148.1"/>
    <property type="molecule type" value="Genomic_DNA"/>
</dbReference>
<dbReference type="STRING" id="1641875.XM53_08355"/>
<dbReference type="PATRIC" id="fig|1641875.4.peg.4071"/>
<accession>A0A0T5NWE5</accession>
<reference evidence="2 3" key="1">
    <citation type="submission" date="2015-04" db="EMBL/GenBank/DDBJ databases">
        <title>The draft genome sequence of Roseovarius sp.R12b.</title>
        <authorList>
            <person name="Li G."/>
            <person name="Lai Q."/>
            <person name="Shao Z."/>
            <person name="Yan P."/>
        </authorList>
    </citation>
    <scope>NUCLEOTIDE SEQUENCE [LARGE SCALE GENOMIC DNA]</scope>
    <source>
        <strain evidence="2 3">R12B</strain>
    </source>
</reference>
<comment type="caution">
    <text evidence="2">The sequence shown here is derived from an EMBL/GenBank/DDBJ whole genome shotgun (WGS) entry which is preliminary data.</text>
</comment>
<protein>
    <submittedName>
        <fullName evidence="2">Uncharacterized protein</fullName>
    </submittedName>
</protein>
<evidence type="ECO:0000256" key="1">
    <source>
        <dbReference type="SAM" id="Phobius"/>
    </source>
</evidence>
<keyword evidence="1" id="KW-0472">Membrane</keyword>
<sequence>MYNSIKYIAFGLGVVFLVVAGYLVYAVKTLDLVPPVDTTAAHTEARQAFLADLPDTDCVRAADITGVARARGWNAVQEPHFDWCVTPDTVQTWLRVTVEPALPFSTEDENAQIFAFDNAGCAVDWSYASGPGSTCAE</sequence>
<gene>
    <name evidence="2" type="ORF">XM53_08355</name>
</gene>
<keyword evidence="1" id="KW-1133">Transmembrane helix</keyword>
<dbReference type="RefSeq" id="WP_057792206.1">
    <property type="nucleotide sequence ID" value="NZ_LAXJ01000007.1"/>
</dbReference>
<dbReference type="OrthoDB" id="7744898at2"/>